<dbReference type="EMBL" id="LC383633">
    <property type="protein sequence ID" value="BCT69976.1"/>
    <property type="molecule type" value="Genomic_DNA"/>
</dbReference>
<dbReference type="InterPro" id="IPR046698">
    <property type="entry name" value="PedC-like"/>
</dbReference>
<keyword evidence="1" id="KW-0614">Plasmid</keyword>
<dbReference type="GO" id="GO:0030152">
    <property type="term" value="P:bacteriocin biosynthetic process"/>
    <property type="evidence" value="ECO:0007669"/>
    <property type="project" value="InterPro"/>
</dbReference>
<dbReference type="Pfam" id="PF20207">
    <property type="entry name" value="DUF6568"/>
    <property type="match status" value="1"/>
</dbReference>
<dbReference type="InterPro" id="IPR005985">
    <property type="entry name" value="PedC_BrcD"/>
</dbReference>
<evidence type="ECO:0008006" key="2">
    <source>
        <dbReference type="Google" id="ProtNLM"/>
    </source>
</evidence>
<proteinExistence type="predicted"/>
<dbReference type="SUPFAM" id="SSF52833">
    <property type="entry name" value="Thioredoxin-like"/>
    <property type="match status" value="1"/>
</dbReference>
<organism evidence="1">
    <name type="scientific">Staphylococcus aureus</name>
    <dbReference type="NCBI Taxonomy" id="1280"/>
    <lineage>
        <taxon>Bacteria</taxon>
        <taxon>Bacillati</taxon>
        <taxon>Bacillota</taxon>
        <taxon>Bacilli</taxon>
        <taxon>Bacillales</taxon>
        <taxon>Staphylococcaceae</taxon>
        <taxon>Staphylococcus</taxon>
    </lineage>
</organism>
<dbReference type="InterPro" id="IPR036249">
    <property type="entry name" value="Thioredoxin-like_sf"/>
</dbReference>
<sequence length="123" mass="14129">LGIIKGNIETGGIKELHAKRLVSLLKSNKKYYLYIGFQECPYCRDFSETLREFSSNANLPIYYFNLNSGNSKLNESDKKFIEKVLNESVNLRGTPTFLKIEKKKIIAKFEGSQTTIRDLNDIN</sequence>
<dbReference type="Gene3D" id="3.40.30.10">
    <property type="entry name" value="Glutaredoxin"/>
    <property type="match status" value="1"/>
</dbReference>
<dbReference type="NCBIfam" id="TIGR01295">
    <property type="entry name" value="PedC_BrcD"/>
    <property type="match status" value="1"/>
</dbReference>
<evidence type="ECO:0000313" key="1">
    <source>
        <dbReference type="EMBL" id="BCT69976.1"/>
    </source>
</evidence>
<reference evidence="1" key="1">
    <citation type="submission" date="2018-05" db="EMBL/GenBank/DDBJ databases">
        <title>Community-associated methicillin-resistant Staphylococcus aureus: its ultrastructural and genomic evolution.</title>
        <authorList>
            <person name="Yamamoto T."/>
            <person name="Wan T.W."/>
        </authorList>
    </citation>
    <scope>NUCLEOTIDE SEQUENCE</scope>
    <source>
        <strain evidence="1">SI1</strain>
        <plasmid evidence="1">pWSI1</plasmid>
    </source>
</reference>
<protein>
    <recommendedName>
        <fullName evidence="2">Bacteriocin transporter</fullName>
    </recommendedName>
</protein>
<geneLocation type="plasmid" evidence="1">
    <name>pWSI1</name>
</geneLocation>
<name>A0A811AP37_STAAU</name>
<accession>A0A811AP37</accession>
<dbReference type="AlphaFoldDB" id="A0A811AP37"/>